<dbReference type="Proteomes" id="UP000094020">
    <property type="component" value="Chromosome 3"/>
</dbReference>
<dbReference type="InterPro" id="IPR009097">
    <property type="entry name" value="Cyclic_Pdiesterase"/>
</dbReference>
<dbReference type="Pfam" id="PF07823">
    <property type="entry name" value="CPDase"/>
    <property type="match status" value="1"/>
</dbReference>
<name>A0A1B9I6J6_9TREE</name>
<dbReference type="GO" id="GO:0004113">
    <property type="term" value="F:2',3'-cyclic-nucleotide 3'-phosphodiesterase activity"/>
    <property type="evidence" value="ECO:0007669"/>
    <property type="project" value="TreeGrafter"/>
</dbReference>
<dbReference type="Gene3D" id="3.90.1140.10">
    <property type="entry name" value="Cyclic phosphodiesterase"/>
    <property type="match status" value="1"/>
</dbReference>
<proteinExistence type="predicted"/>
<evidence type="ECO:0008006" key="4">
    <source>
        <dbReference type="Google" id="ProtNLM"/>
    </source>
</evidence>
<organism evidence="1">
    <name type="scientific">Kwoniella pini CBS 10737</name>
    <dbReference type="NCBI Taxonomy" id="1296096"/>
    <lineage>
        <taxon>Eukaryota</taxon>
        <taxon>Fungi</taxon>
        <taxon>Dikarya</taxon>
        <taxon>Basidiomycota</taxon>
        <taxon>Agaricomycotina</taxon>
        <taxon>Tremellomycetes</taxon>
        <taxon>Tremellales</taxon>
        <taxon>Cryptococcaceae</taxon>
        <taxon>Kwoniella</taxon>
    </lineage>
</organism>
<dbReference type="InterPro" id="IPR012386">
    <property type="entry name" value="Cyclic-nucl_3Pdiesterase"/>
</dbReference>
<keyword evidence="3" id="KW-1185">Reference proteome</keyword>
<protein>
    <recommendedName>
        <fullName evidence="4">2',3'-cyclic-nucleotide 3'-phosphodiesterase</fullName>
    </recommendedName>
</protein>
<dbReference type="PANTHER" id="PTHR28141">
    <property type="entry name" value="2',3'-CYCLIC-NUCLEOTIDE 3'-PHOSPHODIESTERASE"/>
    <property type="match status" value="1"/>
</dbReference>
<evidence type="ECO:0000313" key="3">
    <source>
        <dbReference type="Proteomes" id="UP000094020"/>
    </source>
</evidence>
<dbReference type="EMBL" id="CP144521">
    <property type="protein sequence ID" value="WWC68887.1"/>
    <property type="molecule type" value="Genomic_DNA"/>
</dbReference>
<dbReference type="GO" id="GO:0009187">
    <property type="term" value="P:cyclic nucleotide metabolic process"/>
    <property type="evidence" value="ECO:0007669"/>
    <property type="project" value="TreeGrafter"/>
</dbReference>
<dbReference type="STRING" id="1296096.A0A1B9I6J6"/>
<accession>A0A1B9I6J6</accession>
<gene>
    <name evidence="1" type="ORF">I206_03177</name>
    <name evidence="2" type="ORF">I206_102823</name>
</gene>
<reference evidence="1" key="3">
    <citation type="submission" date="2016-07" db="EMBL/GenBank/DDBJ databases">
        <title>Evolution of pathogenesis and genome organization in the Tremellales.</title>
        <authorList>
            <person name="Cuomo C."/>
            <person name="Litvintseva A."/>
            <person name="Heitman J."/>
            <person name="Chen Y."/>
            <person name="Sun S."/>
            <person name="Springer D."/>
            <person name="Dromer F."/>
            <person name="Young S."/>
            <person name="Zeng Q."/>
            <person name="Chapman S."/>
            <person name="Gujja S."/>
            <person name="Saif S."/>
            <person name="Birren B."/>
        </authorList>
    </citation>
    <scope>NUCLEOTIDE SEQUENCE</scope>
    <source>
        <strain evidence="1">CBS 10737</strain>
    </source>
</reference>
<dbReference type="AlphaFoldDB" id="A0A1B9I6J6"/>
<sequence length="192" mass="21907">MTDATKDPAAPQLAAYALWLVPTIQEQKDQFQNLIKELASFEEPSPIFQPHITLLHPIPLSTKLNEIHLKLKESIKSISSKYSLNEFEVKLNKAQKGEKYYQSVLSPVIPSNTLLELRKEIENQFNLKNLPNYFPHLSLFYGGIKSNRRDELAEIANNRIKEFGNLQVGEIVIVSCIGTAENWEIVGKEKLF</sequence>
<reference evidence="2" key="4">
    <citation type="submission" date="2024-02" db="EMBL/GenBank/DDBJ databases">
        <title>Comparative genomics of Cryptococcus and Kwoniella reveals pathogenesis evolution and contrasting modes of karyotype evolution via chromosome fusion or intercentromeric recombination.</title>
        <authorList>
            <person name="Coelho M.A."/>
            <person name="David-Palma M."/>
            <person name="Shea T."/>
            <person name="Bowers K."/>
            <person name="McGinley-Smith S."/>
            <person name="Mohammad A.W."/>
            <person name="Gnirke A."/>
            <person name="Yurkov A.M."/>
            <person name="Nowrousian M."/>
            <person name="Sun S."/>
            <person name="Cuomo C.A."/>
            <person name="Heitman J."/>
        </authorList>
    </citation>
    <scope>NUCLEOTIDE SEQUENCE</scope>
    <source>
        <strain evidence="2">CBS 10737</strain>
    </source>
</reference>
<dbReference type="SUPFAM" id="SSF55144">
    <property type="entry name" value="LigT-like"/>
    <property type="match status" value="1"/>
</dbReference>
<dbReference type="GeneID" id="30171546"/>
<reference evidence="1" key="1">
    <citation type="submission" date="2013-07" db="EMBL/GenBank/DDBJ databases">
        <title>The Genome Sequence of Cryptococcus pinus CBS10737.</title>
        <authorList>
            <consortium name="The Broad Institute Genome Sequencing Platform"/>
            <person name="Cuomo C."/>
            <person name="Litvintseva A."/>
            <person name="Chen Y."/>
            <person name="Heitman J."/>
            <person name="Sun S."/>
            <person name="Springer D."/>
            <person name="Dromer F."/>
            <person name="Young S.K."/>
            <person name="Zeng Q."/>
            <person name="Gargeya S."/>
            <person name="Fitzgerald M."/>
            <person name="Abouelleil A."/>
            <person name="Alvarado L."/>
            <person name="Berlin A.M."/>
            <person name="Chapman S.B."/>
            <person name="Dewar J."/>
            <person name="Goldberg J."/>
            <person name="Griggs A."/>
            <person name="Gujja S."/>
            <person name="Hansen M."/>
            <person name="Howarth C."/>
            <person name="Imamovic A."/>
            <person name="Larimer J."/>
            <person name="McCowan C."/>
            <person name="Murphy C."/>
            <person name="Pearson M."/>
            <person name="Priest M."/>
            <person name="Roberts A."/>
            <person name="Saif S."/>
            <person name="Shea T."/>
            <person name="Sykes S."/>
            <person name="Wortman J."/>
            <person name="Nusbaum C."/>
            <person name="Birren B."/>
        </authorList>
    </citation>
    <scope>NUCLEOTIDE SEQUENCE [LARGE SCALE GENOMIC DNA]</scope>
    <source>
        <strain evidence="1">CBS 10737</strain>
    </source>
</reference>
<dbReference type="RefSeq" id="XP_019012330.1">
    <property type="nucleotide sequence ID" value="XM_019154927.1"/>
</dbReference>
<evidence type="ECO:0000313" key="1">
    <source>
        <dbReference type="EMBL" id="OCF51111.1"/>
    </source>
</evidence>
<evidence type="ECO:0000313" key="2">
    <source>
        <dbReference type="EMBL" id="WWC68887.1"/>
    </source>
</evidence>
<reference evidence="2" key="2">
    <citation type="submission" date="2013-07" db="EMBL/GenBank/DDBJ databases">
        <authorList>
            <consortium name="The Broad Institute Genome Sequencing Platform"/>
            <person name="Cuomo C."/>
            <person name="Litvintseva A."/>
            <person name="Chen Y."/>
            <person name="Heitman J."/>
            <person name="Sun S."/>
            <person name="Springer D."/>
            <person name="Dromer F."/>
            <person name="Young S.K."/>
            <person name="Zeng Q."/>
            <person name="Gargeya S."/>
            <person name="Fitzgerald M."/>
            <person name="Abouelleil A."/>
            <person name="Alvarado L."/>
            <person name="Berlin A.M."/>
            <person name="Chapman S.B."/>
            <person name="Dewar J."/>
            <person name="Goldberg J."/>
            <person name="Griggs A."/>
            <person name="Gujja S."/>
            <person name="Hansen M."/>
            <person name="Howarth C."/>
            <person name="Imamovic A."/>
            <person name="Larimer J."/>
            <person name="McCowan C."/>
            <person name="Murphy C."/>
            <person name="Pearson M."/>
            <person name="Priest M."/>
            <person name="Roberts A."/>
            <person name="Saif S."/>
            <person name="Shea T."/>
            <person name="Sykes S."/>
            <person name="Wortman J."/>
            <person name="Nusbaum C."/>
            <person name="Birren B."/>
        </authorList>
    </citation>
    <scope>NUCLEOTIDE SEQUENCE</scope>
    <source>
        <strain evidence="2">CBS 10737</strain>
    </source>
</reference>
<dbReference type="KEGG" id="kpin:30171546"/>
<dbReference type="PANTHER" id="PTHR28141:SF1">
    <property type="entry name" value="2',3'-CYCLIC-NUCLEOTIDE 3'-PHOSPHODIESTERASE"/>
    <property type="match status" value="1"/>
</dbReference>
<dbReference type="OrthoDB" id="514292at2759"/>
<dbReference type="EMBL" id="KI894009">
    <property type="protein sequence ID" value="OCF51111.1"/>
    <property type="molecule type" value="Genomic_DNA"/>
</dbReference>